<dbReference type="AlphaFoldDB" id="A0A967AZX6"/>
<name>A0A967AZX6_9MICO</name>
<reference evidence="1" key="1">
    <citation type="submission" date="2020-03" db="EMBL/GenBank/DDBJ databases">
        <title>Draft sequencing of Calidifontibacter sp. DB0510.</title>
        <authorList>
            <person name="Kim D.-U."/>
        </authorList>
    </citation>
    <scope>NUCLEOTIDE SEQUENCE</scope>
    <source>
        <strain evidence="1">DB0510</strain>
    </source>
</reference>
<keyword evidence="2" id="KW-1185">Reference proteome</keyword>
<evidence type="ECO:0000313" key="2">
    <source>
        <dbReference type="Proteomes" id="UP000744769"/>
    </source>
</evidence>
<protein>
    <submittedName>
        <fullName evidence="1">Uncharacterized protein</fullName>
    </submittedName>
</protein>
<dbReference type="EMBL" id="JAAOIV010000004">
    <property type="protein sequence ID" value="NHN55464.1"/>
    <property type="molecule type" value="Genomic_DNA"/>
</dbReference>
<sequence length="86" mass="9223">MSRTTREYLQEALMHFELARSHAAAGTVDQLVVDAVSMRLSAGIEVLARLDPELRAGLFGSDWALMWGCAIGLPMAICSSVEVSAA</sequence>
<organism evidence="1 2">
    <name type="scientific">Metallococcus carri</name>
    <dbReference type="NCBI Taxonomy" id="1656884"/>
    <lineage>
        <taxon>Bacteria</taxon>
        <taxon>Bacillati</taxon>
        <taxon>Actinomycetota</taxon>
        <taxon>Actinomycetes</taxon>
        <taxon>Micrococcales</taxon>
        <taxon>Dermacoccaceae</taxon>
        <taxon>Metallococcus</taxon>
    </lineage>
</organism>
<gene>
    <name evidence="1" type="ORF">G9U51_06660</name>
</gene>
<accession>A0A967AZX6</accession>
<dbReference type="Proteomes" id="UP000744769">
    <property type="component" value="Unassembled WGS sequence"/>
</dbReference>
<dbReference type="RefSeq" id="WP_166195052.1">
    <property type="nucleotide sequence ID" value="NZ_JAAOIV010000004.1"/>
</dbReference>
<comment type="caution">
    <text evidence="1">The sequence shown here is derived from an EMBL/GenBank/DDBJ whole genome shotgun (WGS) entry which is preliminary data.</text>
</comment>
<proteinExistence type="predicted"/>
<evidence type="ECO:0000313" key="1">
    <source>
        <dbReference type="EMBL" id="NHN55464.1"/>
    </source>
</evidence>